<sequence>MAARIGAGAYVLWGALHLGVGVSMVVSALTDSSRATAGELGAESTMFFVCAAVLGAQAIGVGVTLNRRNDRAGYWINLLTLGVVDAAFVPILVVPGHVDLIGGLSGPALWLVAAIATTTARLHDQRGVLLRTPRRNPAVTRSR</sequence>
<keyword evidence="1" id="KW-0472">Membrane</keyword>
<proteinExistence type="predicted"/>
<reference evidence="2 3" key="1">
    <citation type="submission" date="2021-03" db="EMBL/GenBank/DDBJ databases">
        <title>Sequencing the genomes of 1000 actinobacteria strains.</title>
        <authorList>
            <person name="Klenk H.-P."/>
        </authorList>
    </citation>
    <scope>NUCLEOTIDE SEQUENCE [LARGE SCALE GENOMIC DNA]</scope>
    <source>
        <strain evidence="2 3">DSM 45256</strain>
    </source>
</reference>
<keyword evidence="1" id="KW-0812">Transmembrane</keyword>
<evidence type="ECO:0000313" key="3">
    <source>
        <dbReference type="Proteomes" id="UP001519295"/>
    </source>
</evidence>
<dbReference type="Proteomes" id="UP001519295">
    <property type="component" value="Unassembled WGS sequence"/>
</dbReference>
<feature type="transmembrane region" description="Helical" evidence="1">
    <location>
        <begin position="46"/>
        <end position="65"/>
    </location>
</feature>
<feature type="transmembrane region" description="Helical" evidence="1">
    <location>
        <begin position="7"/>
        <end position="26"/>
    </location>
</feature>
<evidence type="ECO:0000313" key="2">
    <source>
        <dbReference type="EMBL" id="MBP2371960.1"/>
    </source>
</evidence>
<gene>
    <name evidence="2" type="ORF">JOF36_007733</name>
</gene>
<keyword evidence="3" id="KW-1185">Reference proteome</keyword>
<accession>A0ABS4W6Y2</accession>
<dbReference type="EMBL" id="JAGINU010000004">
    <property type="protein sequence ID" value="MBP2371960.1"/>
    <property type="molecule type" value="Genomic_DNA"/>
</dbReference>
<keyword evidence="1" id="KW-1133">Transmembrane helix</keyword>
<protein>
    <submittedName>
        <fullName evidence="2">FtsH-binding integral membrane protein</fullName>
    </submittedName>
</protein>
<feature type="transmembrane region" description="Helical" evidence="1">
    <location>
        <begin position="72"/>
        <end position="94"/>
    </location>
</feature>
<feature type="transmembrane region" description="Helical" evidence="1">
    <location>
        <begin position="100"/>
        <end position="122"/>
    </location>
</feature>
<organism evidence="2 3">
    <name type="scientific">Pseudonocardia parietis</name>
    <dbReference type="NCBI Taxonomy" id="570936"/>
    <lineage>
        <taxon>Bacteria</taxon>
        <taxon>Bacillati</taxon>
        <taxon>Actinomycetota</taxon>
        <taxon>Actinomycetes</taxon>
        <taxon>Pseudonocardiales</taxon>
        <taxon>Pseudonocardiaceae</taxon>
        <taxon>Pseudonocardia</taxon>
    </lineage>
</organism>
<comment type="caution">
    <text evidence="2">The sequence shown here is derived from an EMBL/GenBank/DDBJ whole genome shotgun (WGS) entry which is preliminary data.</text>
</comment>
<name>A0ABS4W6Y2_9PSEU</name>
<evidence type="ECO:0000256" key="1">
    <source>
        <dbReference type="SAM" id="Phobius"/>
    </source>
</evidence>
<dbReference type="RefSeq" id="WP_210037012.1">
    <property type="nucleotide sequence ID" value="NZ_JAGINU010000004.1"/>
</dbReference>